<evidence type="ECO:0000313" key="8">
    <source>
        <dbReference type="EMBL" id="KAK1454510.1"/>
    </source>
</evidence>
<protein>
    <recommendedName>
        <fullName evidence="7">Rhodopsin domain-containing protein</fullName>
    </recommendedName>
</protein>
<feature type="transmembrane region" description="Helical" evidence="6">
    <location>
        <begin position="192"/>
        <end position="213"/>
    </location>
</feature>
<dbReference type="EMBL" id="MLGG01000029">
    <property type="protein sequence ID" value="KAK1454510.1"/>
    <property type="molecule type" value="Genomic_DNA"/>
</dbReference>
<dbReference type="AlphaFoldDB" id="A0AAI9XNL7"/>
<dbReference type="Proteomes" id="UP001239795">
    <property type="component" value="Unassembled WGS sequence"/>
</dbReference>
<dbReference type="InterPro" id="IPR052337">
    <property type="entry name" value="SAT4-like"/>
</dbReference>
<evidence type="ECO:0000256" key="3">
    <source>
        <dbReference type="ARBA" id="ARBA00022989"/>
    </source>
</evidence>
<dbReference type="InterPro" id="IPR049326">
    <property type="entry name" value="Rhodopsin_dom_fungi"/>
</dbReference>
<feature type="transmembrane region" description="Helical" evidence="6">
    <location>
        <begin position="25"/>
        <end position="47"/>
    </location>
</feature>
<feature type="domain" description="Rhodopsin" evidence="7">
    <location>
        <begin position="8"/>
        <end position="256"/>
    </location>
</feature>
<dbReference type="PANTHER" id="PTHR33048:SF47">
    <property type="entry name" value="INTEGRAL MEMBRANE PROTEIN-RELATED"/>
    <property type="match status" value="1"/>
</dbReference>
<keyword evidence="2 6" id="KW-0812">Transmembrane</keyword>
<keyword evidence="4 6" id="KW-0472">Membrane</keyword>
<gene>
    <name evidence="8" type="ORF">CMEL01_16693</name>
</gene>
<evidence type="ECO:0000313" key="9">
    <source>
        <dbReference type="Proteomes" id="UP001239795"/>
    </source>
</evidence>
<evidence type="ECO:0000256" key="1">
    <source>
        <dbReference type="ARBA" id="ARBA00004141"/>
    </source>
</evidence>
<comment type="similarity">
    <text evidence="5">Belongs to the SAT4 family.</text>
</comment>
<dbReference type="Pfam" id="PF20684">
    <property type="entry name" value="Fung_rhodopsin"/>
    <property type="match status" value="1"/>
</dbReference>
<name>A0AAI9XNL7_9PEZI</name>
<accession>A0AAI9XNL7</accession>
<evidence type="ECO:0000256" key="4">
    <source>
        <dbReference type="ARBA" id="ARBA00023136"/>
    </source>
</evidence>
<dbReference type="PANTHER" id="PTHR33048">
    <property type="entry name" value="PTH11-LIKE INTEGRAL MEMBRANE PROTEIN (AFU_ORTHOLOGUE AFUA_5G11245)"/>
    <property type="match status" value="1"/>
</dbReference>
<evidence type="ECO:0000256" key="6">
    <source>
        <dbReference type="SAM" id="Phobius"/>
    </source>
</evidence>
<feature type="transmembrane region" description="Helical" evidence="6">
    <location>
        <begin position="67"/>
        <end position="91"/>
    </location>
</feature>
<evidence type="ECO:0000256" key="2">
    <source>
        <dbReference type="ARBA" id="ARBA00022692"/>
    </source>
</evidence>
<reference evidence="8 9" key="1">
    <citation type="submission" date="2016-10" db="EMBL/GenBank/DDBJ databases">
        <title>The genome sequence of Colletotrichum fioriniae PJ7.</title>
        <authorList>
            <person name="Baroncelli R."/>
        </authorList>
    </citation>
    <scope>NUCLEOTIDE SEQUENCE [LARGE SCALE GENOMIC DNA]</scope>
    <source>
        <strain evidence="8">Col 31</strain>
    </source>
</reference>
<comment type="subcellular location">
    <subcellularLocation>
        <location evidence="1">Membrane</location>
        <topology evidence="1">Multi-pass membrane protein</topology>
    </subcellularLocation>
</comment>
<evidence type="ECO:0000259" key="7">
    <source>
        <dbReference type="Pfam" id="PF20684"/>
    </source>
</evidence>
<organism evidence="8 9">
    <name type="scientific">Colletotrichum melonis</name>
    <dbReference type="NCBI Taxonomy" id="1209925"/>
    <lineage>
        <taxon>Eukaryota</taxon>
        <taxon>Fungi</taxon>
        <taxon>Dikarya</taxon>
        <taxon>Ascomycota</taxon>
        <taxon>Pezizomycotina</taxon>
        <taxon>Sordariomycetes</taxon>
        <taxon>Hypocreomycetidae</taxon>
        <taxon>Glomerellales</taxon>
        <taxon>Glomerellaceae</taxon>
        <taxon>Colletotrichum</taxon>
        <taxon>Colletotrichum acutatum species complex</taxon>
    </lineage>
</organism>
<dbReference type="GO" id="GO:0016020">
    <property type="term" value="C:membrane"/>
    <property type="evidence" value="ECO:0007669"/>
    <property type="project" value="UniProtKB-SubCell"/>
</dbReference>
<sequence length="337" mass="35934">MAYICCGLRFYVRLRVTRCPGWDDLFLCLSLMASSALTVATCIAREYGLGEHFAQLGIVRMSSFIKSFYVCNGAYCVATPLIKIALLLQYLRMFPADTRRWRASVVLVCVTGLWGASYSAIAWFPCLPLSAHWDVGAKAEAAWGFGSEDPAVFSGTYISHVATNMALDIAVSAIALTIPLAGRPDASSLPSIAALGVMALSSVNIVALFRLISIGRSRAGTYPDLDPSWYACVPAILATVEVNLAAVCASLPIFWPRLCAGILGITVTREFTVTTEELKEAGLASPQHDGDLSVPYAADGFGAGFRTPRALGHRAGLGLSGQTKIEIRAGAASARRL</sequence>
<proteinExistence type="inferred from homology"/>
<comment type="caution">
    <text evidence="8">The sequence shown here is derived from an EMBL/GenBank/DDBJ whole genome shotgun (WGS) entry which is preliminary data.</text>
</comment>
<keyword evidence="9" id="KW-1185">Reference proteome</keyword>
<feature type="transmembrane region" description="Helical" evidence="6">
    <location>
        <begin position="103"/>
        <end position="124"/>
    </location>
</feature>
<keyword evidence="3 6" id="KW-1133">Transmembrane helix</keyword>
<evidence type="ECO:0000256" key="5">
    <source>
        <dbReference type="ARBA" id="ARBA00038359"/>
    </source>
</evidence>